<comment type="caution">
    <text evidence="3">The sequence shown here is derived from an EMBL/GenBank/DDBJ whole genome shotgun (WGS) entry which is preliminary data.</text>
</comment>
<dbReference type="EMBL" id="JARBHB010000013">
    <property type="protein sequence ID" value="KAJ8870508.1"/>
    <property type="molecule type" value="Genomic_DNA"/>
</dbReference>
<keyword evidence="1" id="KW-0732">Signal</keyword>
<feature type="signal peptide" evidence="1">
    <location>
        <begin position="1"/>
        <end position="20"/>
    </location>
</feature>
<accession>A0ABQ9GFX8</accession>
<reference evidence="3 4" key="1">
    <citation type="submission" date="2023-02" db="EMBL/GenBank/DDBJ databases">
        <title>LHISI_Scaffold_Assembly.</title>
        <authorList>
            <person name="Stuart O.P."/>
            <person name="Cleave R."/>
            <person name="Magrath M.J.L."/>
            <person name="Mikheyev A.S."/>
        </authorList>
    </citation>
    <scope>NUCLEOTIDE SEQUENCE [LARGE SCALE GENOMIC DNA]</scope>
    <source>
        <strain evidence="3">Daus_M_001</strain>
        <tissue evidence="3">Leg muscle</tissue>
    </source>
</reference>
<evidence type="ECO:0000259" key="2">
    <source>
        <dbReference type="Pfam" id="PF10545"/>
    </source>
</evidence>
<evidence type="ECO:0000256" key="1">
    <source>
        <dbReference type="SAM" id="SignalP"/>
    </source>
</evidence>
<feature type="chain" id="PRO_5047284430" description="MADF domain-containing protein" evidence="1">
    <location>
        <begin position="21"/>
        <end position="1063"/>
    </location>
</feature>
<organism evidence="3 4">
    <name type="scientific">Dryococelus australis</name>
    <dbReference type="NCBI Taxonomy" id="614101"/>
    <lineage>
        <taxon>Eukaryota</taxon>
        <taxon>Metazoa</taxon>
        <taxon>Ecdysozoa</taxon>
        <taxon>Arthropoda</taxon>
        <taxon>Hexapoda</taxon>
        <taxon>Insecta</taxon>
        <taxon>Pterygota</taxon>
        <taxon>Neoptera</taxon>
        <taxon>Polyneoptera</taxon>
        <taxon>Phasmatodea</taxon>
        <taxon>Verophasmatodea</taxon>
        <taxon>Anareolatae</taxon>
        <taxon>Phasmatidae</taxon>
        <taxon>Eurycanthinae</taxon>
        <taxon>Dryococelus</taxon>
    </lineage>
</organism>
<dbReference type="Pfam" id="PF10545">
    <property type="entry name" value="MADF_DNA_bdg"/>
    <property type="match status" value="1"/>
</dbReference>
<sequence>MGKVRKVWMHLVIMKGNAMACQVQKVVKQVQYRTLQKYVRTRCFMKWGVAVLGTRQFVLREYAYVEALGRLDGFILRSQHRFTRSYGVLWSERTLEERSSVSEVPRPCTGGTAMHTLLGRCFYLLQYLRPHTKDEVDRPRWLRTANLRVPTFNCFSAKHMDINIPRRKQTRVRFPAGLLPDFRIWESGRTMPLAGGFPQGSSDSKLHTHLVSPASALKTSISLVRKSCDRLTGSDPVLRLAGELSIGLGRAGLSKVRSPLPPTLNCTRRKARTLVLQLHVAEEFKLEVRRKAVDVKVSTFEINLRKKSLPRPAYILTGALSGMRPVKLVTMEGKMESGQIRLHRSRRCTNVNDSQARRAGIQQPTSDMAGIYDRCATLQLTDVGWGGITNGHPPRCCGGQGKLASSMIKIFADLLFFFFLLLNATHLHWFPPPQFYITGTPLPQRGGGSAPCEGPWPPRWRLSTIRIFASLSTSRRGVCNVPAAVSSTGRASRQAARRVHVQTCGDMCTCPRSGKLTVSGRIALAEGRALFTVKMSAEFIIDCNIQITLVQERPVLWDKTTEEYKDRRFTLEAWNEVFSLLKEDFETLPDAKRNRDKAESCPTVDEFNEEDIVDFQFEVMKLIRDIRKKRSNSGMPPQRTQHSFNQYALHAYQTVGGPSTYRMPHASSTTSVATSHDTPWMDRQIRHPVNSPVQHSRDAMCFQSYTSPASTADSKTQLTSFRPPAVPMDTGTRFFFRPDGITVPAKILVVDRSPDVVRLLASHLSEPSSIPVVVTPGFSHVGIVPDDATGRRVSSGISHFPHPCTLALLYTHLTSPSSALKTSMFLSGAHRIASNHDVFGGQVVDYKWGVEFQCWGTRIEMSNTSTYTHKCKINNEYSAWRFNFPRKESTETRMIASDTHGGQDPPKPGTPWLQSEMAPRGVLAKTVFETIISAVVVRSASGQFCKERADCSLLAAGPGCVCLAQTTSQLRRWTNMTEAQLRQLDLPADLPPNTEPSKVARGFTPLPCRTPNVTHVSFSAQGFFFPPSRVVTTVCIVFTDESSLFMETDGHRLEEHSTAALFP</sequence>
<name>A0ABQ9GFX8_9NEOP</name>
<dbReference type="InterPro" id="IPR006578">
    <property type="entry name" value="MADF-dom"/>
</dbReference>
<evidence type="ECO:0000313" key="4">
    <source>
        <dbReference type="Proteomes" id="UP001159363"/>
    </source>
</evidence>
<proteinExistence type="predicted"/>
<feature type="domain" description="MADF" evidence="2">
    <location>
        <begin position="547"/>
        <end position="585"/>
    </location>
</feature>
<gene>
    <name evidence="3" type="ORF">PR048_029531</name>
</gene>
<evidence type="ECO:0000313" key="3">
    <source>
        <dbReference type="EMBL" id="KAJ8870508.1"/>
    </source>
</evidence>
<dbReference type="Proteomes" id="UP001159363">
    <property type="component" value="Chromosome 12"/>
</dbReference>
<protein>
    <recommendedName>
        <fullName evidence="2">MADF domain-containing protein</fullName>
    </recommendedName>
</protein>
<keyword evidence="4" id="KW-1185">Reference proteome</keyword>